<feature type="transmembrane region" description="Helical" evidence="1">
    <location>
        <begin position="57"/>
        <end position="76"/>
    </location>
</feature>
<keyword evidence="1" id="KW-0472">Membrane</keyword>
<name>A0A398B2F4_9BACI</name>
<evidence type="ECO:0000313" key="3">
    <source>
        <dbReference type="Proteomes" id="UP000266016"/>
    </source>
</evidence>
<feature type="transmembrane region" description="Helical" evidence="1">
    <location>
        <begin position="119"/>
        <end position="136"/>
    </location>
</feature>
<accession>A0A398B2F4</accession>
<evidence type="ECO:0000256" key="1">
    <source>
        <dbReference type="SAM" id="Phobius"/>
    </source>
</evidence>
<feature type="transmembrane region" description="Helical" evidence="1">
    <location>
        <begin position="156"/>
        <end position="177"/>
    </location>
</feature>
<keyword evidence="1" id="KW-1133">Transmembrane helix</keyword>
<organism evidence="2 3">
    <name type="scientific">Peribacillus asahii</name>
    <dbReference type="NCBI Taxonomy" id="228899"/>
    <lineage>
        <taxon>Bacteria</taxon>
        <taxon>Bacillati</taxon>
        <taxon>Bacillota</taxon>
        <taxon>Bacilli</taxon>
        <taxon>Bacillales</taxon>
        <taxon>Bacillaceae</taxon>
        <taxon>Peribacillus</taxon>
    </lineage>
</organism>
<keyword evidence="3" id="KW-1185">Reference proteome</keyword>
<dbReference type="EMBL" id="QWVS01000028">
    <property type="protein sequence ID" value="RID84047.1"/>
    <property type="molecule type" value="Genomic_DNA"/>
</dbReference>
<evidence type="ECO:0000313" key="2">
    <source>
        <dbReference type="EMBL" id="RID84047.1"/>
    </source>
</evidence>
<reference evidence="2 3" key="1">
    <citation type="submission" date="2018-08" db="EMBL/GenBank/DDBJ databases">
        <title>Bacillus jemisoniae sp. nov., Bacillus chryseoplanitiae sp. nov., Bacillus resnikiae sp. nov., and Bacillus frankliniae sp. nov., isolated from Viking spacecraft and associated surfaces.</title>
        <authorList>
            <person name="Seuylemezian A."/>
            <person name="Vaishampayan P."/>
        </authorList>
    </citation>
    <scope>NUCLEOTIDE SEQUENCE [LARGE SCALE GENOMIC DNA]</scope>
    <source>
        <strain evidence="2 3">MA001</strain>
    </source>
</reference>
<dbReference type="AlphaFoldDB" id="A0A398B2F4"/>
<feature type="transmembrane region" description="Helical" evidence="1">
    <location>
        <begin position="33"/>
        <end position="51"/>
    </location>
</feature>
<dbReference type="RefSeq" id="WP_119117899.1">
    <property type="nucleotide sequence ID" value="NZ_QWVS01000028.1"/>
</dbReference>
<comment type="caution">
    <text evidence="2">The sequence shown here is derived from an EMBL/GenBank/DDBJ whole genome shotgun (WGS) entry which is preliminary data.</text>
</comment>
<sequence length="235" mass="27668">MLTISKDIKRRDLPDHIQEGLTPFSTVQIKGMIFAYTFLLLDFLIIMPLLFPVIKPILYVTFPLMAMINIWAIALLIRKPEKTEMASLLFIGGLGIIGSFCYFMLILKYSYMLGFASPIYYVIWFMIYAVLIYFFVRQQIKKYSSLEKQSEKKTPAWQYTLVSISVPAGYIVAQYVMSFSQSILLSIMMLVYWVFCIFFIFIMARSFHKYFFIKKNMHVAYFANKELYRKVRGLD</sequence>
<keyword evidence="1" id="KW-0812">Transmembrane</keyword>
<gene>
    <name evidence="2" type="ORF">D1953_14465</name>
</gene>
<protein>
    <submittedName>
        <fullName evidence="2">Uncharacterized protein</fullName>
    </submittedName>
</protein>
<feature type="transmembrane region" description="Helical" evidence="1">
    <location>
        <begin position="88"/>
        <end position="107"/>
    </location>
</feature>
<dbReference type="Proteomes" id="UP000266016">
    <property type="component" value="Unassembled WGS sequence"/>
</dbReference>
<feature type="transmembrane region" description="Helical" evidence="1">
    <location>
        <begin position="183"/>
        <end position="204"/>
    </location>
</feature>
<proteinExistence type="predicted"/>